<organism evidence="2 3">
    <name type="scientific">Paenibacillus oryzae</name>
    <dbReference type="NCBI Taxonomy" id="1844972"/>
    <lineage>
        <taxon>Bacteria</taxon>
        <taxon>Bacillati</taxon>
        <taxon>Bacillota</taxon>
        <taxon>Bacilli</taxon>
        <taxon>Bacillales</taxon>
        <taxon>Paenibacillaceae</taxon>
        <taxon>Paenibacillus</taxon>
    </lineage>
</organism>
<gene>
    <name evidence="2" type="ORF">A7K91_06950</name>
</gene>
<comment type="caution">
    <text evidence="2">The sequence shown here is derived from an EMBL/GenBank/DDBJ whole genome shotgun (WGS) entry which is preliminary data.</text>
</comment>
<proteinExistence type="predicted"/>
<dbReference type="EMBL" id="LYPA01000071">
    <property type="protein sequence ID" value="OBR63669.1"/>
    <property type="molecule type" value="Genomic_DNA"/>
</dbReference>
<dbReference type="Proteomes" id="UP000092024">
    <property type="component" value="Unassembled WGS sequence"/>
</dbReference>
<name>A0A1A5YDL2_9BACL</name>
<dbReference type="RefSeq" id="WP_068686215.1">
    <property type="nucleotide sequence ID" value="NZ_LYPA01000071.1"/>
</dbReference>
<accession>A0A1A5YDL2</accession>
<evidence type="ECO:0000256" key="1">
    <source>
        <dbReference type="SAM" id="Phobius"/>
    </source>
</evidence>
<feature type="transmembrane region" description="Helical" evidence="1">
    <location>
        <begin position="45"/>
        <end position="65"/>
    </location>
</feature>
<keyword evidence="1" id="KW-1133">Transmembrane helix</keyword>
<dbReference type="AlphaFoldDB" id="A0A1A5YDL2"/>
<keyword evidence="3" id="KW-1185">Reference proteome</keyword>
<evidence type="ECO:0000313" key="2">
    <source>
        <dbReference type="EMBL" id="OBR63669.1"/>
    </source>
</evidence>
<evidence type="ECO:0008006" key="4">
    <source>
        <dbReference type="Google" id="ProtNLM"/>
    </source>
</evidence>
<dbReference type="OrthoDB" id="2988295at2"/>
<reference evidence="2 3" key="1">
    <citation type="submission" date="2016-05" db="EMBL/GenBank/DDBJ databases">
        <title>Paenibacillus oryzae. sp. nov., isolated from the rice root.</title>
        <authorList>
            <person name="Zhang J."/>
            <person name="Zhang X."/>
        </authorList>
    </citation>
    <scope>NUCLEOTIDE SEQUENCE [LARGE SCALE GENOMIC DNA]</scope>
    <source>
        <strain evidence="2 3">1DrF-4</strain>
    </source>
</reference>
<keyword evidence="1" id="KW-0812">Transmembrane</keyword>
<keyword evidence="1" id="KW-0472">Membrane</keyword>
<protein>
    <recommendedName>
        <fullName evidence="4">DUF4367 domain-containing protein</fullName>
    </recommendedName>
</protein>
<sequence>MIKESDLGKALKESVNSAQSSITFDQVWRLHSAQSKNLIRSARKVWIPAGIAAMIMFSLILSPVVRASISHFIETKIIKNSSEAIVYQGWVSSRKWDASTTYVSLQDAEKAVGTKLPFPQRFLSSETGAINREISVTTEKGNIVGYYYSLRTKERMLSVTANYKSETEPPFYVESTEDVVDKALDINGVPTHLIAVKEFDGYWIYMNNGDWKIVIQGISQGTDGNPSAPSFTEDEAIDIARSIQW</sequence>
<evidence type="ECO:0000313" key="3">
    <source>
        <dbReference type="Proteomes" id="UP000092024"/>
    </source>
</evidence>